<evidence type="ECO:0000313" key="5">
    <source>
        <dbReference type="EMBL" id="SDI52755.1"/>
    </source>
</evidence>
<dbReference type="STRING" id="428992.SAMN05216272_11152"/>
<evidence type="ECO:0000256" key="1">
    <source>
        <dbReference type="ARBA" id="ARBA00004370"/>
    </source>
</evidence>
<dbReference type="AlphaFoldDB" id="A0A1G8LAN7"/>
<feature type="signal peptide" evidence="3">
    <location>
        <begin position="1"/>
        <end position="23"/>
    </location>
</feature>
<dbReference type="GO" id="GO:0019867">
    <property type="term" value="C:outer membrane"/>
    <property type="evidence" value="ECO:0007669"/>
    <property type="project" value="InterPro"/>
</dbReference>
<evidence type="ECO:0000256" key="2">
    <source>
        <dbReference type="ARBA" id="ARBA00023136"/>
    </source>
</evidence>
<keyword evidence="2" id="KW-0472">Membrane</keyword>
<dbReference type="PANTHER" id="PTHR35603">
    <property type="match status" value="1"/>
</dbReference>
<evidence type="ECO:0000259" key="4">
    <source>
        <dbReference type="Pfam" id="PF05433"/>
    </source>
</evidence>
<keyword evidence="5" id="KW-0449">Lipoprotein</keyword>
<accession>A0A1G8LAN7</accession>
<dbReference type="EMBL" id="FNDS01000011">
    <property type="protein sequence ID" value="SDI52755.1"/>
    <property type="molecule type" value="Genomic_DNA"/>
</dbReference>
<feature type="chain" id="PRO_5011666946" evidence="3">
    <location>
        <begin position="24"/>
        <end position="164"/>
    </location>
</feature>
<dbReference type="Proteomes" id="UP000199636">
    <property type="component" value="Unassembled WGS sequence"/>
</dbReference>
<keyword evidence="6" id="KW-1185">Reference proteome</keyword>
<proteinExistence type="predicted"/>
<comment type="subcellular location">
    <subcellularLocation>
        <location evidence="1">Membrane</location>
    </subcellularLocation>
</comment>
<dbReference type="PANTHER" id="PTHR35603:SF2">
    <property type="entry name" value="OUTER MEMBRANE LIPOPROTEIN"/>
    <property type="match status" value="1"/>
</dbReference>
<name>A0A1G8LAN7_9PSED</name>
<dbReference type="InterPro" id="IPR051407">
    <property type="entry name" value="Bact_OM_lipoprot/Surf_antigen"/>
</dbReference>
<dbReference type="OrthoDB" id="5298735at2"/>
<organism evidence="5 6">
    <name type="scientific">Pseudomonas panipatensis</name>
    <dbReference type="NCBI Taxonomy" id="428992"/>
    <lineage>
        <taxon>Bacteria</taxon>
        <taxon>Pseudomonadati</taxon>
        <taxon>Pseudomonadota</taxon>
        <taxon>Gammaproteobacteria</taxon>
        <taxon>Pseudomonadales</taxon>
        <taxon>Pseudomonadaceae</taxon>
        <taxon>Pseudomonas</taxon>
    </lineage>
</organism>
<reference evidence="6" key="1">
    <citation type="submission" date="2016-10" db="EMBL/GenBank/DDBJ databases">
        <authorList>
            <person name="Varghese N."/>
            <person name="Submissions S."/>
        </authorList>
    </citation>
    <scope>NUCLEOTIDE SEQUENCE [LARGE SCALE GENOMIC DNA]</scope>
    <source>
        <strain evidence="6">CCM 7469</strain>
    </source>
</reference>
<dbReference type="RefSeq" id="WP_090266619.1">
    <property type="nucleotide sequence ID" value="NZ_FNDS01000011.1"/>
</dbReference>
<feature type="domain" description="Glycine zipper 2TM" evidence="4">
    <location>
        <begin position="75"/>
        <end position="116"/>
    </location>
</feature>
<dbReference type="PROSITE" id="PS51257">
    <property type="entry name" value="PROKAR_LIPOPROTEIN"/>
    <property type="match status" value="1"/>
</dbReference>
<gene>
    <name evidence="5" type="ORF">SAMN05216272_11152</name>
</gene>
<keyword evidence="3" id="KW-0732">Signal</keyword>
<dbReference type="InterPro" id="IPR008816">
    <property type="entry name" value="Gly_zipper_2TM_dom"/>
</dbReference>
<evidence type="ECO:0000256" key="3">
    <source>
        <dbReference type="SAM" id="SignalP"/>
    </source>
</evidence>
<protein>
    <submittedName>
        <fullName evidence="5">Outer membrane lipoprotein SlyB</fullName>
    </submittedName>
</protein>
<dbReference type="Pfam" id="PF05433">
    <property type="entry name" value="Rick_17kDa_Anti"/>
    <property type="match status" value="1"/>
</dbReference>
<sequence length="164" mass="16439">MRIMISPSLIVGLVCALALSACAPLYPNGGSSSPTTYNGQTSAPANSTYSGTGVVQSIDAVQQSYQGIGGTGYGLGTLAGAVVGGIAGSQVGSGTGKTAATVAGTAGGAYIGHQIEKGNQAPTTSYNIRVRMDDGSYQTLNQSSTGGLRVGDRVRIENGSIRRY</sequence>
<evidence type="ECO:0000313" key="6">
    <source>
        <dbReference type="Proteomes" id="UP000199636"/>
    </source>
</evidence>